<sequence length="162" mass="17656">MISVRLEGMKELEAKLLQLERKVSKKIVRSAVRKAQKALIPTIKGYLEGISTGGGMAQKISKALTVRAAKRNRKGSYAVHVTLNPDPSFLSYPQGSSSNLATRQTSGKRSYAPAAIELGHGKNKEQAARPYMRPAADATVNQRIRILTKEVATGIAKIWGKK</sequence>
<gene>
    <name evidence="1" type="ORF">LCGC14_1197410</name>
</gene>
<dbReference type="EMBL" id="LAZR01006126">
    <property type="protein sequence ID" value="KKM94530.1"/>
    <property type="molecule type" value="Genomic_DNA"/>
</dbReference>
<organism evidence="1">
    <name type="scientific">marine sediment metagenome</name>
    <dbReference type="NCBI Taxonomy" id="412755"/>
    <lineage>
        <taxon>unclassified sequences</taxon>
        <taxon>metagenomes</taxon>
        <taxon>ecological metagenomes</taxon>
    </lineage>
</organism>
<dbReference type="AlphaFoldDB" id="A0A0F9P0B1"/>
<accession>A0A0F9P0B1</accession>
<proteinExistence type="predicted"/>
<comment type="caution">
    <text evidence="1">The sequence shown here is derived from an EMBL/GenBank/DDBJ whole genome shotgun (WGS) entry which is preliminary data.</text>
</comment>
<evidence type="ECO:0000313" key="1">
    <source>
        <dbReference type="EMBL" id="KKM94530.1"/>
    </source>
</evidence>
<reference evidence="1" key="1">
    <citation type="journal article" date="2015" name="Nature">
        <title>Complex archaea that bridge the gap between prokaryotes and eukaryotes.</title>
        <authorList>
            <person name="Spang A."/>
            <person name="Saw J.H."/>
            <person name="Jorgensen S.L."/>
            <person name="Zaremba-Niedzwiedzka K."/>
            <person name="Martijn J."/>
            <person name="Lind A.E."/>
            <person name="van Eijk R."/>
            <person name="Schleper C."/>
            <person name="Guy L."/>
            <person name="Ettema T.J."/>
        </authorList>
    </citation>
    <scope>NUCLEOTIDE SEQUENCE</scope>
</reference>
<name>A0A0F9P0B1_9ZZZZ</name>
<protein>
    <recommendedName>
        <fullName evidence="2">HK97 gp10 family phage protein</fullName>
    </recommendedName>
</protein>
<evidence type="ECO:0008006" key="2">
    <source>
        <dbReference type="Google" id="ProtNLM"/>
    </source>
</evidence>